<dbReference type="Gene3D" id="1.10.10.60">
    <property type="entry name" value="Homeodomain-like"/>
    <property type="match status" value="1"/>
</dbReference>
<dbReference type="STRING" id="743718.Isova_0179"/>
<keyword evidence="2" id="KW-0238">DNA-binding</keyword>
<dbReference type="PROSITE" id="PS01124">
    <property type="entry name" value="HTH_ARAC_FAMILY_2"/>
    <property type="match status" value="1"/>
</dbReference>
<gene>
    <name evidence="5" type="ordered locus">Isova_0179</name>
</gene>
<protein>
    <submittedName>
        <fullName evidence="5">Transcriptional regulator, AraC family</fullName>
    </submittedName>
</protein>
<dbReference type="KEGG" id="iva:Isova_0179"/>
<reference evidence="5 6" key="1">
    <citation type="submission" date="2011-05" db="EMBL/GenBank/DDBJ databases">
        <title>Complete sequence of Isoptericola variabilis 225.</title>
        <authorList>
            <consortium name="US DOE Joint Genome Institute"/>
            <person name="Lucas S."/>
            <person name="Han J."/>
            <person name="Lapidus A."/>
            <person name="Cheng J.-F."/>
            <person name="Goodwin L."/>
            <person name="Pitluck S."/>
            <person name="Peters L."/>
            <person name="Mikhailova N."/>
            <person name="Zeytun A."/>
            <person name="Han C."/>
            <person name="Tapia R."/>
            <person name="Land M."/>
            <person name="Hauser L."/>
            <person name="Kyrpides N."/>
            <person name="Ivanova N."/>
            <person name="Pagani I."/>
            <person name="Siebers A."/>
            <person name="Allgaier M."/>
            <person name="Thelen M."/>
            <person name="Hugenholtz P."/>
            <person name="Gladden J."/>
            <person name="Woyke T."/>
        </authorList>
    </citation>
    <scope>NUCLEOTIDE SEQUENCE [LARGE SCALE GENOMIC DNA]</scope>
    <source>
        <strain evidence="6">225</strain>
    </source>
</reference>
<evidence type="ECO:0000256" key="2">
    <source>
        <dbReference type="ARBA" id="ARBA00023125"/>
    </source>
</evidence>
<dbReference type="PANTHER" id="PTHR46796:SF15">
    <property type="entry name" value="BLL1074 PROTEIN"/>
    <property type="match status" value="1"/>
</dbReference>
<dbReference type="InterPro" id="IPR050204">
    <property type="entry name" value="AraC_XylS_family_regulators"/>
</dbReference>
<keyword evidence="3" id="KW-0804">Transcription</keyword>
<evidence type="ECO:0000256" key="3">
    <source>
        <dbReference type="ARBA" id="ARBA00023163"/>
    </source>
</evidence>
<dbReference type="GO" id="GO:0043565">
    <property type="term" value="F:sequence-specific DNA binding"/>
    <property type="evidence" value="ECO:0007669"/>
    <property type="project" value="InterPro"/>
</dbReference>
<proteinExistence type="predicted"/>
<evidence type="ECO:0000256" key="1">
    <source>
        <dbReference type="ARBA" id="ARBA00023015"/>
    </source>
</evidence>
<feature type="domain" description="HTH araC/xylS-type" evidence="4">
    <location>
        <begin position="179"/>
        <end position="263"/>
    </location>
</feature>
<dbReference type="RefSeq" id="WP_013837383.1">
    <property type="nucleotide sequence ID" value="NC_015588.1"/>
</dbReference>
<keyword evidence="6" id="KW-1185">Reference proteome</keyword>
<organism evidence="6">
    <name type="scientific">Isoptericola variabilis (strain 225)</name>
    <dbReference type="NCBI Taxonomy" id="743718"/>
    <lineage>
        <taxon>Bacteria</taxon>
        <taxon>Bacillati</taxon>
        <taxon>Actinomycetota</taxon>
        <taxon>Actinomycetes</taxon>
        <taxon>Micrococcales</taxon>
        <taxon>Promicromonosporaceae</taxon>
        <taxon>Isoptericola</taxon>
    </lineage>
</organism>
<dbReference type="EMBL" id="CP002810">
    <property type="protein sequence ID" value="AEG42988.1"/>
    <property type="molecule type" value="Genomic_DNA"/>
</dbReference>
<dbReference type="Proteomes" id="UP000009236">
    <property type="component" value="Chromosome"/>
</dbReference>
<dbReference type="eggNOG" id="COG2207">
    <property type="taxonomic scope" value="Bacteria"/>
</dbReference>
<accession>F6FRP7</accession>
<dbReference type="HOGENOM" id="CLU_066193_0_0_11"/>
<dbReference type="GO" id="GO:0003700">
    <property type="term" value="F:DNA-binding transcription factor activity"/>
    <property type="evidence" value="ECO:0007669"/>
    <property type="project" value="InterPro"/>
</dbReference>
<dbReference type="InterPro" id="IPR009057">
    <property type="entry name" value="Homeodomain-like_sf"/>
</dbReference>
<evidence type="ECO:0000313" key="6">
    <source>
        <dbReference type="Proteomes" id="UP000009236"/>
    </source>
</evidence>
<dbReference type="Pfam" id="PF12833">
    <property type="entry name" value="HTH_18"/>
    <property type="match status" value="1"/>
</dbReference>
<evidence type="ECO:0000313" key="5">
    <source>
        <dbReference type="EMBL" id="AEG42988.1"/>
    </source>
</evidence>
<evidence type="ECO:0000259" key="4">
    <source>
        <dbReference type="PROSITE" id="PS01124"/>
    </source>
</evidence>
<dbReference type="SMART" id="SM00342">
    <property type="entry name" value="HTH_ARAC"/>
    <property type="match status" value="1"/>
</dbReference>
<keyword evidence="1" id="KW-0805">Transcription regulation</keyword>
<dbReference type="AlphaFoldDB" id="F6FRP7"/>
<sequence>MDTVQHTVPAHPGWWELHHPSTALPRGVRMTGITSRSASPWTVHVAPCPSIGVLVDCTTGPVRTAGSAGLAGAVVVGTLPAPTAVSGDGTEVLELDIDPIAAAGLLGVAPAELGGPVVDLGDVWGSSAADLRERLVATASWQERFALVGAALAARAEPRPRVDPEVADAWHLIAVRHGRVRVTALADRYGWSRTRFWRRFTDQTGVTPKRAAMLARFRRALHDLEAGLDLARVAAECGYADQAHMSREFRSFSGRSPSEIAGDPLWQFRIAATAA</sequence>
<dbReference type="SUPFAM" id="SSF46689">
    <property type="entry name" value="Homeodomain-like"/>
    <property type="match status" value="1"/>
</dbReference>
<dbReference type="PANTHER" id="PTHR46796">
    <property type="entry name" value="HTH-TYPE TRANSCRIPTIONAL ACTIVATOR RHAS-RELATED"/>
    <property type="match status" value="1"/>
</dbReference>
<dbReference type="InterPro" id="IPR018060">
    <property type="entry name" value="HTH_AraC"/>
</dbReference>
<name>F6FRP7_ISOV2</name>